<dbReference type="Proteomes" id="UP000318943">
    <property type="component" value="Unassembled WGS sequence"/>
</dbReference>
<dbReference type="RefSeq" id="WP_144199207.1">
    <property type="nucleotide sequence ID" value="NZ_VCIZ01000009.1"/>
</dbReference>
<keyword evidence="2" id="KW-1185">Reference proteome</keyword>
<comment type="caution">
    <text evidence="1">The sequence shown here is derived from an EMBL/GenBank/DDBJ whole genome shotgun (WGS) entry which is preliminary data.</text>
</comment>
<evidence type="ECO:0000313" key="2">
    <source>
        <dbReference type="Proteomes" id="UP000318943"/>
    </source>
</evidence>
<accession>A0ABY3ELG6</accession>
<reference evidence="1 2" key="1">
    <citation type="submission" date="2019-05" db="EMBL/GenBank/DDBJ databases">
        <title>Whole genome sequence analysis of Cupriavidus campinensis S14E4C strain.</title>
        <authorList>
            <person name="Abbaszade G."/>
            <person name="Szabo A."/>
            <person name="Toumi M."/>
            <person name="Toth E."/>
        </authorList>
    </citation>
    <scope>NUCLEOTIDE SEQUENCE [LARGE SCALE GENOMIC DNA]</scope>
    <source>
        <strain evidence="1 2">S14E4C</strain>
    </source>
</reference>
<name>A0ABY3ELG6_9BURK</name>
<dbReference type="EMBL" id="VCIZ01000009">
    <property type="protein sequence ID" value="TSP11720.1"/>
    <property type="molecule type" value="Genomic_DNA"/>
</dbReference>
<evidence type="ECO:0008006" key="3">
    <source>
        <dbReference type="Google" id="ProtNLM"/>
    </source>
</evidence>
<sequence>MSRQPSRTLFFKRNQVRKRRVAIATASVVASIPAATVFLCVRPAVTPAAAAALPIPASASVHADQPERQAAHEGQAAATALAIASGELVTLADRHASDAVRMAGVAHESSADDLGWDYVQLRL</sequence>
<organism evidence="1 2">
    <name type="scientific">Cupriavidus campinensis</name>
    <dbReference type="NCBI Taxonomy" id="151783"/>
    <lineage>
        <taxon>Bacteria</taxon>
        <taxon>Pseudomonadati</taxon>
        <taxon>Pseudomonadota</taxon>
        <taxon>Betaproteobacteria</taxon>
        <taxon>Burkholderiales</taxon>
        <taxon>Burkholderiaceae</taxon>
        <taxon>Cupriavidus</taxon>
    </lineage>
</organism>
<proteinExistence type="predicted"/>
<evidence type="ECO:0000313" key="1">
    <source>
        <dbReference type="EMBL" id="TSP11720.1"/>
    </source>
</evidence>
<protein>
    <recommendedName>
        <fullName evidence="3">DUF4148 domain-containing protein</fullName>
    </recommendedName>
</protein>
<gene>
    <name evidence="1" type="ORF">FGG12_16665</name>
</gene>